<sequence length="118" mass="13553">MTQFAYKIVNSPNPIDLTIDHQPLSQLDQNDGFIHLSTKEQVSGTLDRFYTPFTSLVYLLQVNLDLVPDQSTIKWESPEDHLTHIKFPHLYGPLKSSYIVHVFTIKKSDNGWILPSLD</sequence>
<dbReference type="AlphaFoldDB" id="A0A2T9Z2W8"/>
<dbReference type="SUPFAM" id="SSF56399">
    <property type="entry name" value="ADP-ribosylation"/>
    <property type="match status" value="1"/>
</dbReference>
<proteinExistence type="predicted"/>
<gene>
    <name evidence="1" type="ORF">BB559_001166</name>
</gene>
<dbReference type="Gene3D" id="3.20.170.20">
    <property type="entry name" value="Protein of unknown function DUF952"/>
    <property type="match status" value="1"/>
</dbReference>
<evidence type="ECO:0000313" key="1">
    <source>
        <dbReference type="EMBL" id="PVU98945.1"/>
    </source>
</evidence>
<evidence type="ECO:0008006" key="3">
    <source>
        <dbReference type="Google" id="ProtNLM"/>
    </source>
</evidence>
<reference evidence="1 2" key="1">
    <citation type="journal article" date="2018" name="MBio">
        <title>Comparative Genomics Reveals the Core Gene Toolbox for the Fungus-Insect Symbiosis.</title>
        <authorList>
            <person name="Wang Y."/>
            <person name="Stata M."/>
            <person name="Wang W."/>
            <person name="Stajich J.E."/>
            <person name="White M.M."/>
            <person name="Moncalvo J.M."/>
        </authorList>
    </citation>
    <scope>NUCLEOTIDE SEQUENCE [LARGE SCALE GENOMIC DNA]</scope>
    <source>
        <strain evidence="1 2">AUS-77-4</strain>
    </source>
</reference>
<dbReference type="OrthoDB" id="3335358at2759"/>
<dbReference type="Proteomes" id="UP000245699">
    <property type="component" value="Unassembled WGS sequence"/>
</dbReference>
<protein>
    <recommendedName>
        <fullName evidence="3">DUF952 domain-containing protein</fullName>
    </recommendedName>
</protein>
<comment type="caution">
    <text evidence="1">The sequence shown here is derived from an EMBL/GenBank/DDBJ whole genome shotgun (WGS) entry which is preliminary data.</text>
</comment>
<name>A0A2T9Z2W8_9FUNG</name>
<dbReference type="Pfam" id="PF06108">
    <property type="entry name" value="DUF952"/>
    <property type="match status" value="1"/>
</dbReference>
<dbReference type="InterPro" id="IPR009297">
    <property type="entry name" value="DUF952"/>
</dbReference>
<accession>A0A2T9Z2W8</accession>
<organism evidence="1 2">
    <name type="scientific">Furculomyces boomerangus</name>
    <dbReference type="NCBI Taxonomy" id="61424"/>
    <lineage>
        <taxon>Eukaryota</taxon>
        <taxon>Fungi</taxon>
        <taxon>Fungi incertae sedis</taxon>
        <taxon>Zoopagomycota</taxon>
        <taxon>Kickxellomycotina</taxon>
        <taxon>Harpellomycetes</taxon>
        <taxon>Harpellales</taxon>
        <taxon>Harpellaceae</taxon>
        <taxon>Furculomyces</taxon>
    </lineage>
</organism>
<evidence type="ECO:0000313" key="2">
    <source>
        <dbReference type="Proteomes" id="UP000245699"/>
    </source>
</evidence>
<dbReference type="EMBL" id="MBFT01000061">
    <property type="protein sequence ID" value="PVU98945.1"/>
    <property type="molecule type" value="Genomic_DNA"/>
</dbReference>
<dbReference type="STRING" id="61424.A0A2T9Z2W8"/>
<dbReference type="PANTHER" id="PTHR34129">
    <property type="entry name" value="BLR1139 PROTEIN"/>
    <property type="match status" value="1"/>
</dbReference>
<dbReference type="PANTHER" id="PTHR34129:SF1">
    <property type="entry name" value="DUF952 DOMAIN-CONTAINING PROTEIN"/>
    <property type="match status" value="1"/>
</dbReference>
<keyword evidence="2" id="KW-1185">Reference proteome</keyword>